<dbReference type="CDD" id="cd09731">
    <property type="entry name" value="Cse2_I-E"/>
    <property type="match status" value="1"/>
</dbReference>
<dbReference type="Proteomes" id="UP000240542">
    <property type="component" value="Unassembled WGS sequence"/>
</dbReference>
<dbReference type="EMBL" id="PYGA01000026">
    <property type="protein sequence ID" value="PSK89411.1"/>
    <property type="molecule type" value="Genomic_DNA"/>
</dbReference>
<accession>A0A2P8CWS3</accession>
<dbReference type="OrthoDB" id="4808431at2"/>
<dbReference type="InterPro" id="IPR013382">
    <property type="entry name" value="CRISPR-assoc_prot_Cse2"/>
</dbReference>
<proteinExistence type="predicted"/>
<dbReference type="Pfam" id="PF09485">
    <property type="entry name" value="CRISPR_Cse2"/>
    <property type="match status" value="1"/>
</dbReference>
<dbReference type="RefSeq" id="WP_106586187.1">
    <property type="nucleotide sequence ID" value="NZ_PYGA01000026.1"/>
</dbReference>
<sequence length="198" mass="22218">MPTDDDNPGPPHERRKKFVTRLYKLGDSLDSANQYEVANARKILARLRRGLTDDRYAMHGFELLLPYKVLETQERHCLLVAGLFALNPTTARKDEQRWSLCAALADAGSSGSADARARQLIAATEVGGTAYRLRQAVQLIGGAQKRMPLDFESLLTDLIRLDADETTARKVRLRWARDFQHRVHTRDTSSGKEAKATS</sequence>
<dbReference type="InterPro" id="IPR038287">
    <property type="entry name" value="Cse2_sf"/>
</dbReference>
<protein>
    <submittedName>
        <fullName evidence="1">CRISPR system Cascade subunit CasB</fullName>
    </submittedName>
</protein>
<name>A0A2P8CWS3_9ACTN</name>
<comment type="caution">
    <text evidence="1">The sequence shown here is derived from an EMBL/GenBank/DDBJ whole genome shotgun (WGS) entry which is preliminary data.</text>
</comment>
<evidence type="ECO:0000313" key="2">
    <source>
        <dbReference type="Proteomes" id="UP000240542"/>
    </source>
</evidence>
<dbReference type="AlphaFoldDB" id="A0A2P8CWS3"/>
<reference evidence="1 2" key="1">
    <citation type="submission" date="2018-03" db="EMBL/GenBank/DDBJ databases">
        <title>Genomic Encyclopedia of Archaeal and Bacterial Type Strains, Phase II (KMG-II): from individual species to whole genera.</title>
        <authorList>
            <person name="Goeker M."/>
        </authorList>
    </citation>
    <scope>NUCLEOTIDE SEQUENCE [LARGE SCALE GENOMIC DNA]</scope>
    <source>
        <strain evidence="1 2">DSM 45312</strain>
    </source>
</reference>
<organism evidence="1 2">
    <name type="scientific">Murinocardiopsis flavida</name>
    <dbReference type="NCBI Taxonomy" id="645275"/>
    <lineage>
        <taxon>Bacteria</taxon>
        <taxon>Bacillati</taxon>
        <taxon>Actinomycetota</taxon>
        <taxon>Actinomycetes</taxon>
        <taxon>Streptosporangiales</taxon>
        <taxon>Nocardiopsidaceae</taxon>
        <taxon>Murinocardiopsis</taxon>
    </lineage>
</organism>
<dbReference type="Gene3D" id="1.10.520.40">
    <property type="entry name" value="CRISPR-associated protein Cse2"/>
    <property type="match status" value="1"/>
</dbReference>
<gene>
    <name evidence="1" type="ORF">CLV63_12647</name>
</gene>
<keyword evidence="2" id="KW-1185">Reference proteome</keyword>
<dbReference type="NCBIfam" id="TIGR02548">
    <property type="entry name" value="casB_cse2"/>
    <property type="match status" value="1"/>
</dbReference>
<evidence type="ECO:0000313" key="1">
    <source>
        <dbReference type="EMBL" id="PSK89411.1"/>
    </source>
</evidence>